<keyword evidence="3 6" id="KW-0812">Transmembrane</keyword>
<dbReference type="GO" id="GO:0005886">
    <property type="term" value="C:plasma membrane"/>
    <property type="evidence" value="ECO:0007669"/>
    <property type="project" value="UniProtKB-SubCell"/>
</dbReference>
<dbReference type="PANTHER" id="PTHR43701">
    <property type="entry name" value="MEMBRANE TRANSPORTER PROTEIN MJ0441-RELATED"/>
    <property type="match status" value="1"/>
</dbReference>
<organism evidence="7 8">
    <name type="scientific">Staphylococcus agnetis</name>
    <dbReference type="NCBI Taxonomy" id="985762"/>
    <lineage>
        <taxon>Bacteria</taxon>
        <taxon>Bacillati</taxon>
        <taxon>Bacillota</taxon>
        <taxon>Bacilli</taxon>
        <taxon>Bacillales</taxon>
        <taxon>Staphylococcaceae</taxon>
        <taxon>Staphylococcus</taxon>
    </lineage>
</organism>
<dbReference type="Proteomes" id="UP001065705">
    <property type="component" value="Chromosome"/>
</dbReference>
<feature type="transmembrane region" description="Helical" evidence="6">
    <location>
        <begin position="232"/>
        <end position="250"/>
    </location>
</feature>
<dbReference type="Pfam" id="PF01925">
    <property type="entry name" value="TauE"/>
    <property type="match status" value="1"/>
</dbReference>
<feature type="transmembrane region" description="Helical" evidence="6">
    <location>
        <begin position="81"/>
        <end position="103"/>
    </location>
</feature>
<dbReference type="InterPro" id="IPR002781">
    <property type="entry name" value="TM_pro_TauE-like"/>
</dbReference>
<feature type="transmembrane region" description="Helical" evidence="6">
    <location>
        <begin position="7"/>
        <end position="35"/>
    </location>
</feature>
<evidence type="ECO:0000256" key="3">
    <source>
        <dbReference type="ARBA" id="ARBA00022692"/>
    </source>
</evidence>
<evidence type="ECO:0000313" key="8">
    <source>
        <dbReference type="Proteomes" id="UP001065705"/>
    </source>
</evidence>
<evidence type="ECO:0000256" key="2">
    <source>
        <dbReference type="ARBA" id="ARBA00009142"/>
    </source>
</evidence>
<reference evidence="7" key="1">
    <citation type="submission" date="2022-03" db="EMBL/GenBank/DDBJ databases">
        <title>Comparative Genomics of East African Camel-Associated Staphylococcaceae spp.: Diversity and Inheritance of Traits Involved in Host-Pathogen Interactions.</title>
        <authorList>
            <person name="Akarsu H."/>
            <person name="Liljander A."/>
            <person name="Younan M."/>
            <person name="Brodard I."/>
            <person name="Glucks I."/>
            <person name="Labroussaa F."/>
            <person name="Overesch G."/>
            <person name="Kuhnert P."/>
            <person name="Perreten V."/>
            <person name="Drexler J.F."/>
            <person name="Corman V.M."/>
            <person name="Falquet L."/>
            <person name="Jores J."/>
        </authorList>
    </citation>
    <scope>NUCLEOTIDE SEQUENCE</scope>
    <source>
        <strain evidence="7">IVB6197</strain>
    </source>
</reference>
<dbReference type="AlphaFoldDB" id="A0ABD7TVD1"/>
<comment type="subcellular location">
    <subcellularLocation>
        <location evidence="6">Cell membrane</location>
        <topology evidence="6">Multi-pass membrane protein</topology>
    </subcellularLocation>
    <subcellularLocation>
        <location evidence="1">Membrane</location>
        <topology evidence="1">Multi-pass membrane protein</topology>
    </subcellularLocation>
</comment>
<protein>
    <recommendedName>
        <fullName evidence="6">Probable membrane transporter protein</fullName>
    </recommendedName>
</protein>
<feature type="transmembrane region" description="Helical" evidence="6">
    <location>
        <begin position="207"/>
        <end position="226"/>
    </location>
</feature>
<evidence type="ECO:0000313" key="7">
    <source>
        <dbReference type="EMBL" id="UXU57435.1"/>
    </source>
</evidence>
<evidence type="ECO:0000256" key="6">
    <source>
        <dbReference type="RuleBase" id="RU363041"/>
    </source>
</evidence>
<feature type="transmembrane region" description="Helical" evidence="6">
    <location>
        <begin position="47"/>
        <end position="69"/>
    </location>
</feature>
<gene>
    <name evidence="7" type="ORF">MUA95_01105</name>
</gene>
<keyword evidence="5 6" id="KW-0472">Membrane</keyword>
<feature type="transmembrane region" description="Helical" evidence="6">
    <location>
        <begin position="139"/>
        <end position="171"/>
    </location>
</feature>
<sequence>MMWSELILLFVIGIFGGFISGLVGIGGAIIIYPALLLIPPLLGYPVMTAYVASGLTSAQVFFSTLSGAFSARKKDAFSLQLVLYMGGGMLIGSSLGAIVAHLINADFVTYVYIGVAMLALVLLFFKVTPRHETPTFHRLLLILIGGSVGIVSGIVGAGGAFIITPILLAVFKLPMNTVVANSIVIAFISSIGTFVTKAFQGYIPLDLACAIVLGSIIFAPIGLHVGRHIPSTVQKGIISLLIILAITQLIF</sequence>
<feature type="transmembrane region" description="Helical" evidence="6">
    <location>
        <begin position="177"/>
        <end position="195"/>
    </location>
</feature>
<keyword evidence="4 6" id="KW-1133">Transmembrane helix</keyword>
<feature type="transmembrane region" description="Helical" evidence="6">
    <location>
        <begin position="109"/>
        <end position="127"/>
    </location>
</feature>
<accession>A0ABD7TVD1</accession>
<dbReference type="PANTHER" id="PTHR43701:SF13">
    <property type="entry name" value="MEMBRANE TRANSPORTER PROTEIN YRKJ-RELATED"/>
    <property type="match status" value="1"/>
</dbReference>
<proteinExistence type="inferred from homology"/>
<evidence type="ECO:0000256" key="4">
    <source>
        <dbReference type="ARBA" id="ARBA00022989"/>
    </source>
</evidence>
<name>A0ABD7TVD1_9STAP</name>
<keyword evidence="6" id="KW-1003">Cell membrane</keyword>
<comment type="similarity">
    <text evidence="2 6">Belongs to the 4-toluene sulfonate uptake permease (TSUP) (TC 2.A.102) family.</text>
</comment>
<evidence type="ECO:0000256" key="1">
    <source>
        <dbReference type="ARBA" id="ARBA00004141"/>
    </source>
</evidence>
<dbReference type="InterPro" id="IPR051598">
    <property type="entry name" value="TSUP/Inactive_protease-like"/>
</dbReference>
<evidence type="ECO:0000256" key="5">
    <source>
        <dbReference type="ARBA" id="ARBA00023136"/>
    </source>
</evidence>
<dbReference type="EMBL" id="CP094809">
    <property type="protein sequence ID" value="UXU57435.1"/>
    <property type="molecule type" value="Genomic_DNA"/>
</dbReference>